<dbReference type="Proteomes" id="UP001152876">
    <property type="component" value="Unassembled WGS sequence"/>
</dbReference>
<reference evidence="2" key="1">
    <citation type="submission" date="2013-01" db="EMBL/GenBank/DDBJ databases">
        <title>Genome draft of Hydrogenophaga taeniospiralis 2K1.</title>
        <authorList>
            <person name="Gomila M."/>
            <person name="Lalucat J."/>
        </authorList>
    </citation>
    <scope>NUCLEOTIDE SEQUENCE</scope>
    <source>
        <strain evidence="2">CCUG 15921</strain>
    </source>
</reference>
<dbReference type="OrthoDB" id="8866049at2"/>
<comment type="caution">
    <text evidence="2">The sequence shown here is derived from an EMBL/GenBank/DDBJ whole genome shotgun (WGS) entry which is preliminary data.</text>
</comment>
<keyword evidence="3" id="KW-1185">Reference proteome</keyword>
<feature type="region of interest" description="Disordered" evidence="1">
    <location>
        <begin position="1"/>
        <end position="21"/>
    </location>
</feature>
<accession>A0A9X4SFI3</accession>
<name>A0A9X4SFI3_9BURK</name>
<dbReference type="AlphaFoldDB" id="A0A9X4SFI3"/>
<evidence type="ECO:0000256" key="1">
    <source>
        <dbReference type="SAM" id="MobiDB-lite"/>
    </source>
</evidence>
<dbReference type="EMBL" id="AOGK01000010">
    <property type="protein sequence ID" value="MDG5976051.1"/>
    <property type="molecule type" value="Genomic_DNA"/>
</dbReference>
<evidence type="ECO:0000313" key="3">
    <source>
        <dbReference type="Proteomes" id="UP001152876"/>
    </source>
</evidence>
<proteinExistence type="predicted"/>
<organism evidence="2 3">
    <name type="scientific">Hydrogenophaga taeniospiralis CCUG 15921</name>
    <dbReference type="NCBI Taxonomy" id="1281780"/>
    <lineage>
        <taxon>Bacteria</taxon>
        <taxon>Pseudomonadati</taxon>
        <taxon>Pseudomonadota</taxon>
        <taxon>Betaproteobacteria</taxon>
        <taxon>Burkholderiales</taxon>
        <taxon>Comamonadaceae</taxon>
        <taxon>Hydrogenophaga</taxon>
    </lineage>
</organism>
<gene>
    <name evidence="2" type="ORF">H010_12354</name>
</gene>
<protein>
    <submittedName>
        <fullName evidence="2">Uncharacterized protein</fullName>
    </submittedName>
</protein>
<sequence length="723" mass="78125">MAKSPNPGAGSNARTTPSPDRAAVAAARLSADFDAAESAVVGKLGAARLAALSGAPIKRLAGQPVAELKAKLGHVLDPRWLFMQRVCGKVVRTDATTGRQMPVPLATVQVEDTDCSLFAFHPVGSPWSWLFPFNCRREVIATVKTDACGNFCVWIPRFDIDWVLRWRTLRLCFPVLFERPNWRELLDDLRERIPVLTERDPRGPIPGPDPAPDFAALRRIAAMGDTRAAEALARFETLPGAAFGEDTSALDQALDAPAALRMAPPLPADFMVDTGGKKGVLSRVALDSVAAQLRLDPKAFEGFDPQHWIGPMRRCVNIHVPEWVPIIDVPDITFRVLQDVDGDGVEEVIYGESHFDVRWNAGNLPFVTLEADPSARVAPDCFPDEQIPCGNAPAIVMAGRLPLTGDPTTFDGATGYNLRTNRPHPSGTSVDALPNPTARSPAYGKLSLLGCHRTHPAATHYRVLYRHRAPGSAVFGPQTPFVGVSWWLYRLNGVGVGEWHAPTSDANGWYPINLPAGPNNWLPSEQLLLDWPTGGAYPDGTYELVLQVGTLPSNVLSSAAPVAVVVDNHAPGFVFDIAWRKAGDAAWLPIGGNCPVVHRGAVPVAVEFRVTMDVHSEHFRNAYFHPTVCGNVGMVRTGGSGGADGPLGFEHWHTTVGDQGGLMQAVYTLPAAAAQGSYGFFARSVSRAFDTNQVMAPPTPAFEYEATRVYQDASRLFAVFNAD</sequence>
<dbReference type="RefSeq" id="WP_068172282.1">
    <property type="nucleotide sequence ID" value="NZ_AOGK01000010.1"/>
</dbReference>
<evidence type="ECO:0000313" key="2">
    <source>
        <dbReference type="EMBL" id="MDG5976051.1"/>
    </source>
</evidence>